<dbReference type="OrthoDB" id="6692414at2"/>
<gene>
    <name evidence="2" type="ORF">F934_00804</name>
</gene>
<dbReference type="Proteomes" id="UP000018417">
    <property type="component" value="Unassembled WGS sequence"/>
</dbReference>
<sequence>MNYSIKTLLQGTAVASCTLFTSLSHADMSQVMALINDPATAPAVRRCDNNPNCNAFVAISKQWQVIPKDDPLRYYIYSGDLNALIIEGKDLHDPKLQQIDDLAYQIFDYNAENFNDRWLYIKGLTVLKYVQRMQSAQ</sequence>
<evidence type="ECO:0000256" key="1">
    <source>
        <dbReference type="SAM" id="SignalP"/>
    </source>
</evidence>
<reference evidence="2 3" key="1">
    <citation type="submission" date="2013-02" db="EMBL/GenBank/DDBJ databases">
        <title>The Genome Sequence of Acinetobacter beijerinckii ANC 3835.</title>
        <authorList>
            <consortium name="The Broad Institute Genome Sequencing Platform"/>
            <consortium name="The Broad Institute Genome Sequencing Center for Infectious Disease"/>
            <person name="Cerqueira G."/>
            <person name="Feldgarden M."/>
            <person name="Courvalin P."/>
            <person name="Perichon B."/>
            <person name="Grillot-Courvalin C."/>
            <person name="Clermont D."/>
            <person name="Rocha E."/>
            <person name="Yoon E.-J."/>
            <person name="Nemec A."/>
            <person name="Walker B."/>
            <person name="Young S.K."/>
            <person name="Zeng Q."/>
            <person name="Gargeya S."/>
            <person name="Fitzgerald M."/>
            <person name="Haas B."/>
            <person name="Abouelleil A."/>
            <person name="Alvarado L."/>
            <person name="Arachchi H.M."/>
            <person name="Berlin A.M."/>
            <person name="Chapman S.B."/>
            <person name="Dewar J."/>
            <person name="Goldberg J."/>
            <person name="Griggs A."/>
            <person name="Gujja S."/>
            <person name="Hansen M."/>
            <person name="Howarth C."/>
            <person name="Imamovic A."/>
            <person name="Larimer J."/>
            <person name="McCowan C."/>
            <person name="Murphy C."/>
            <person name="Neiman D."/>
            <person name="Pearson M."/>
            <person name="Priest M."/>
            <person name="Roberts A."/>
            <person name="Saif S."/>
            <person name="Shea T."/>
            <person name="Sisk P."/>
            <person name="Sykes S."/>
            <person name="Wortman J."/>
            <person name="Nusbaum C."/>
            <person name="Birren B."/>
        </authorList>
    </citation>
    <scope>NUCLEOTIDE SEQUENCE [LARGE SCALE GENOMIC DNA]</scope>
    <source>
        <strain evidence="2 3">ANC 3835</strain>
    </source>
</reference>
<dbReference type="PATRIC" id="fig|1217649.3.peg.763"/>
<proteinExistence type="predicted"/>
<comment type="caution">
    <text evidence="2">The sequence shown here is derived from an EMBL/GenBank/DDBJ whole genome shotgun (WGS) entry which is preliminary data.</text>
</comment>
<protein>
    <submittedName>
        <fullName evidence="2">Uncharacterized protein</fullName>
    </submittedName>
</protein>
<keyword evidence="1" id="KW-0732">Signal</keyword>
<evidence type="ECO:0000313" key="2">
    <source>
        <dbReference type="EMBL" id="ENW05948.1"/>
    </source>
</evidence>
<name>N9E648_9GAMM</name>
<feature type="chain" id="PRO_5004141078" evidence="1">
    <location>
        <begin position="27"/>
        <end position="137"/>
    </location>
</feature>
<accession>N9E648</accession>
<dbReference type="PROSITE" id="PS51257">
    <property type="entry name" value="PROKAR_LIPOPROTEIN"/>
    <property type="match status" value="1"/>
</dbReference>
<dbReference type="RefSeq" id="WP_005052389.1">
    <property type="nucleotide sequence ID" value="NZ_KB849758.1"/>
</dbReference>
<dbReference type="EMBL" id="APQK01000009">
    <property type="protein sequence ID" value="ENW05948.1"/>
    <property type="molecule type" value="Genomic_DNA"/>
</dbReference>
<dbReference type="AlphaFoldDB" id="N9E648"/>
<evidence type="ECO:0000313" key="3">
    <source>
        <dbReference type="Proteomes" id="UP000018417"/>
    </source>
</evidence>
<organism evidence="2 3">
    <name type="scientific">Acinetobacter beijerinckii ANC 3835</name>
    <dbReference type="NCBI Taxonomy" id="1217649"/>
    <lineage>
        <taxon>Bacteria</taxon>
        <taxon>Pseudomonadati</taxon>
        <taxon>Pseudomonadota</taxon>
        <taxon>Gammaproteobacteria</taxon>
        <taxon>Moraxellales</taxon>
        <taxon>Moraxellaceae</taxon>
        <taxon>Acinetobacter</taxon>
    </lineage>
</organism>
<dbReference type="HOGENOM" id="CLU_1850843_0_0_6"/>
<feature type="signal peptide" evidence="1">
    <location>
        <begin position="1"/>
        <end position="26"/>
    </location>
</feature>